<dbReference type="AlphaFoldDB" id="A0A964RL07"/>
<evidence type="ECO:0000313" key="4">
    <source>
        <dbReference type="Proteomes" id="UP000656077"/>
    </source>
</evidence>
<keyword evidence="1" id="KW-0560">Oxidoreductase</keyword>
<dbReference type="InterPro" id="IPR036291">
    <property type="entry name" value="NAD(P)-bd_dom_sf"/>
</dbReference>
<accession>A0A964RL07</accession>
<comment type="caution">
    <text evidence="3">The sequence shown here is derived from an EMBL/GenBank/DDBJ whole genome shotgun (WGS) entry which is preliminary data.</text>
</comment>
<dbReference type="Proteomes" id="UP000656077">
    <property type="component" value="Unassembled WGS sequence"/>
</dbReference>
<dbReference type="GO" id="GO:0008831">
    <property type="term" value="F:dTDP-4-dehydrorhamnose reductase activity"/>
    <property type="evidence" value="ECO:0007669"/>
    <property type="project" value="UniProtKB-EC"/>
</dbReference>
<keyword evidence="1" id="KW-0521">NADP</keyword>
<dbReference type="InterPro" id="IPR001509">
    <property type="entry name" value="Epimerase_deHydtase"/>
</dbReference>
<evidence type="ECO:0000256" key="1">
    <source>
        <dbReference type="RuleBase" id="RU364082"/>
    </source>
</evidence>
<protein>
    <recommendedName>
        <fullName evidence="1">dTDP-4-dehydrorhamnose reductase</fullName>
        <ecNumber evidence="1">1.1.1.133</ecNumber>
    </recommendedName>
</protein>
<reference evidence="3" key="1">
    <citation type="submission" date="2019-12" db="EMBL/GenBank/DDBJ databases">
        <title>Microbes associate with the intestines of laboratory mice.</title>
        <authorList>
            <person name="Navarre W."/>
            <person name="Wong E."/>
        </authorList>
    </citation>
    <scope>NUCLEOTIDE SEQUENCE</scope>
    <source>
        <strain evidence="3">NM79_F5</strain>
    </source>
</reference>
<dbReference type="Gene3D" id="3.40.50.720">
    <property type="entry name" value="NAD(P)-binding Rossmann-like Domain"/>
    <property type="match status" value="1"/>
</dbReference>
<proteinExistence type="inferred from homology"/>
<evidence type="ECO:0000313" key="3">
    <source>
        <dbReference type="EMBL" id="MVX63500.1"/>
    </source>
</evidence>
<comment type="pathway">
    <text evidence="1">Carbohydrate biosynthesis; dTDP-L-rhamnose biosynthesis.</text>
</comment>
<gene>
    <name evidence="3" type="ORF">GKZ28_07315</name>
</gene>
<dbReference type="RefSeq" id="WP_160358638.1">
    <property type="nucleotide sequence ID" value="NZ_WSRQ01000009.1"/>
</dbReference>
<evidence type="ECO:0000259" key="2">
    <source>
        <dbReference type="Pfam" id="PF01370"/>
    </source>
</evidence>
<comment type="similarity">
    <text evidence="1">Belongs to the dTDP-4-dehydrorhamnose reductase family.</text>
</comment>
<comment type="function">
    <text evidence="1">Catalyzes the reduction of dTDP-6-deoxy-L-lyxo-4-hexulose to yield dTDP-L-rhamnose.</text>
</comment>
<dbReference type="SUPFAM" id="SSF51735">
    <property type="entry name" value="NAD(P)-binding Rossmann-fold domains"/>
    <property type="match status" value="1"/>
</dbReference>
<dbReference type="InterPro" id="IPR005913">
    <property type="entry name" value="dTDP_dehydrorham_reduct"/>
</dbReference>
<feature type="domain" description="NAD-dependent epimerase/dehydratase" evidence="2">
    <location>
        <begin position="3"/>
        <end position="207"/>
    </location>
</feature>
<dbReference type="Pfam" id="PF01370">
    <property type="entry name" value="Epimerase"/>
    <property type="match status" value="1"/>
</dbReference>
<organism evidence="3 4">
    <name type="scientific">Clostridium chromiireducens</name>
    <dbReference type="NCBI Taxonomy" id="225345"/>
    <lineage>
        <taxon>Bacteria</taxon>
        <taxon>Bacillati</taxon>
        <taxon>Bacillota</taxon>
        <taxon>Clostridia</taxon>
        <taxon>Eubacteriales</taxon>
        <taxon>Clostridiaceae</taxon>
        <taxon>Clostridium</taxon>
    </lineage>
</organism>
<dbReference type="PANTHER" id="PTHR10491">
    <property type="entry name" value="DTDP-4-DEHYDRORHAMNOSE REDUCTASE"/>
    <property type="match status" value="1"/>
</dbReference>
<dbReference type="PANTHER" id="PTHR10491:SF4">
    <property type="entry name" value="METHIONINE ADENOSYLTRANSFERASE 2 SUBUNIT BETA"/>
    <property type="match status" value="1"/>
</dbReference>
<dbReference type="EC" id="1.1.1.133" evidence="1"/>
<dbReference type="EMBL" id="WSRQ01000009">
    <property type="protein sequence ID" value="MVX63500.1"/>
    <property type="molecule type" value="Genomic_DNA"/>
</dbReference>
<name>A0A964RL07_9CLOT</name>
<sequence length="270" mass="30989">MKVLVLGASGFLGNKIFHRMMYEQGVEVLGTCFQSSSEYNLIKVDITNEEEAKSILGNFRPDIIIWSLISRQSEKHLIEVGVNNILKYLVDDQKFVFMSSNAVFRGDNQNGYFKEEDEPKYKNSNEPLDLYANAKIDGERIVKQYKNYIIIRPGAIYGQDINGKWDKRISDLIDKLKANQEVVKTENLFNSFVKVDELANAIVELIKIDYKGIIHLGPFHKQSYYDYFIDISRMLSLNTNLIKSNKIDKSMDLSLDTSKSKVILGNVFSK</sequence>